<feature type="compositionally biased region" description="Low complexity" evidence="1">
    <location>
        <begin position="113"/>
        <end position="139"/>
    </location>
</feature>
<evidence type="ECO:0000259" key="2">
    <source>
        <dbReference type="Pfam" id="PF00078"/>
    </source>
</evidence>
<dbReference type="InterPro" id="IPR053134">
    <property type="entry name" value="RNA-dir_DNA_polymerase"/>
</dbReference>
<accession>A0AAD8RA51</accession>
<dbReference type="Pfam" id="PF00078">
    <property type="entry name" value="RVT_1"/>
    <property type="match status" value="1"/>
</dbReference>
<evidence type="ECO:0000313" key="3">
    <source>
        <dbReference type="EMBL" id="KAK1617101.1"/>
    </source>
</evidence>
<evidence type="ECO:0000313" key="4">
    <source>
        <dbReference type="Proteomes" id="UP001231189"/>
    </source>
</evidence>
<organism evidence="3 4">
    <name type="scientific">Lolium multiflorum</name>
    <name type="common">Italian ryegrass</name>
    <name type="synonym">Lolium perenne subsp. multiflorum</name>
    <dbReference type="NCBI Taxonomy" id="4521"/>
    <lineage>
        <taxon>Eukaryota</taxon>
        <taxon>Viridiplantae</taxon>
        <taxon>Streptophyta</taxon>
        <taxon>Embryophyta</taxon>
        <taxon>Tracheophyta</taxon>
        <taxon>Spermatophyta</taxon>
        <taxon>Magnoliopsida</taxon>
        <taxon>Liliopsida</taxon>
        <taxon>Poales</taxon>
        <taxon>Poaceae</taxon>
        <taxon>BOP clade</taxon>
        <taxon>Pooideae</taxon>
        <taxon>Poodae</taxon>
        <taxon>Poeae</taxon>
        <taxon>Poeae Chloroplast Group 2 (Poeae type)</taxon>
        <taxon>Loliodinae</taxon>
        <taxon>Loliinae</taxon>
        <taxon>Lolium</taxon>
    </lineage>
</organism>
<feature type="domain" description="Reverse transcriptase" evidence="2">
    <location>
        <begin position="399"/>
        <end position="469"/>
    </location>
</feature>
<feature type="region of interest" description="Disordered" evidence="1">
    <location>
        <begin position="37"/>
        <end position="223"/>
    </location>
</feature>
<dbReference type="Gene3D" id="3.30.70.270">
    <property type="match status" value="1"/>
</dbReference>
<gene>
    <name evidence="3" type="ORF">QYE76_022618</name>
</gene>
<dbReference type="Proteomes" id="UP001231189">
    <property type="component" value="Unassembled WGS sequence"/>
</dbReference>
<feature type="compositionally biased region" description="Basic and acidic residues" evidence="1">
    <location>
        <begin position="102"/>
        <end position="111"/>
    </location>
</feature>
<feature type="compositionally biased region" description="Basic and acidic residues" evidence="1">
    <location>
        <begin position="141"/>
        <end position="151"/>
    </location>
</feature>
<keyword evidence="4" id="KW-1185">Reference proteome</keyword>
<dbReference type="InterPro" id="IPR000477">
    <property type="entry name" value="RT_dom"/>
</dbReference>
<dbReference type="InterPro" id="IPR043502">
    <property type="entry name" value="DNA/RNA_pol_sf"/>
</dbReference>
<comment type="caution">
    <text evidence="3">The sequence shown here is derived from an EMBL/GenBank/DDBJ whole genome shotgun (WGS) entry which is preliminary data.</text>
</comment>
<name>A0AAD8RA51_LOLMU</name>
<protein>
    <recommendedName>
        <fullName evidence="2">Reverse transcriptase domain-containing protein</fullName>
    </recommendedName>
</protein>
<dbReference type="InterPro" id="IPR043128">
    <property type="entry name" value="Rev_trsase/Diguanyl_cyclase"/>
</dbReference>
<proteinExistence type="predicted"/>
<feature type="compositionally biased region" description="Basic and acidic residues" evidence="1">
    <location>
        <begin position="53"/>
        <end position="62"/>
    </location>
</feature>
<evidence type="ECO:0000256" key="1">
    <source>
        <dbReference type="SAM" id="MobiDB-lite"/>
    </source>
</evidence>
<dbReference type="SUPFAM" id="SSF56672">
    <property type="entry name" value="DNA/RNA polymerases"/>
    <property type="match status" value="1"/>
</dbReference>
<dbReference type="AlphaFoldDB" id="A0AAD8RA51"/>
<dbReference type="PANTHER" id="PTHR24559:SF444">
    <property type="entry name" value="REVERSE TRANSCRIPTASE DOMAIN-CONTAINING PROTEIN"/>
    <property type="match status" value="1"/>
</dbReference>
<dbReference type="CDD" id="cd01647">
    <property type="entry name" value="RT_LTR"/>
    <property type="match status" value="1"/>
</dbReference>
<reference evidence="3" key="1">
    <citation type="submission" date="2023-07" db="EMBL/GenBank/DDBJ databases">
        <title>A chromosome-level genome assembly of Lolium multiflorum.</title>
        <authorList>
            <person name="Chen Y."/>
            <person name="Copetti D."/>
            <person name="Kolliker R."/>
            <person name="Studer B."/>
        </authorList>
    </citation>
    <scope>NUCLEOTIDE SEQUENCE</scope>
    <source>
        <strain evidence="3">02402/16</strain>
        <tissue evidence="3">Leaf</tissue>
    </source>
</reference>
<dbReference type="PANTHER" id="PTHR24559">
    <property type="entry name" value="TRANSPOSON TY3-I GAG-POL POLYPROTEIN"/>
    <property type="match status" value="1"/>
</dbReference>
<dbReference type="EMBL" id="JAUUTY010000006">
    <property type="protein sequence ID" value="KAK1617101.1"/>
    <property type="molecule type" value="Genomic_DNA"/>
</dbReference>
<sequence>MAGCRPNTMLWHKLHRSDPKTMAALMAIADKYALADGTSSTPAEISPAPSGRDNNKPAEHKPAGRPPWQPAGQLPRQRHSDQPDRCGSAHVAAVSDRAAGGSRREATDRPWKRSTPSSRCSTRRASTTAQEPLQPLHPRLPLHEAADERRAPSASTPPPPAGGRVAKPAKPTTSSTTRLTKCTMAAGTWLRMPPTSSSPPSRGQNEPAAPFPRSQRGHAAGPPVPTLVEQAITFDRRDTAVLPKPGSYAMVLDPTIGTTGAAGHPGGRVAPHPTVFHGIVPGHCCRPIGRITLEVMFGKPDNFRTENIEFEVVDLVSPYHALLGRPALTKFMAVPHYGAPRWPRRWSSRQKQLIHDAVALAKAAQADMPAVGNPAGTTHFQPADNTKKILLDPAHRTSATYQRCMQKCLQDQIGRNVHAYVDDVVVKTKEMPTLLDDLRETFTNLRRFRMKLNPAKCTFGVPAGQLLGYLVSQRGIEANPEKIGAIEKMELPRCLKDVQKFTGCQPP</sequence>